<evidence type="ECO:0000313" key="1">
    <source>
        <dbReference type="EnsemblPlants" id="AET3Gv21056400.1"/>
    </source>
</evidence>
<dbReference type="STRING" id="200361.A0A453GK12"/>
<evidence type="ECO:0000313" key="2">
    <source>
        <dbReference type="Proteomes" id="UP000015105"/>
    </source>
</evidence>
<dbReference type="Gramene" id="AET3Gv21056400.1">
    <property type="protein sequence ID" value="AET3Gv21056400.1"/>
    <property type="gene ID" value="AET3Gv21056400"/>
</dbReference>
<reference evidence="1" key="4">
    <citation type="submission" date="2019-03" db="UniProtKB">
        <authorList>
            <consortium name="EnsemblPlants"/>
        </authorList>
    </citation>
    <scope>IDENTIFICATION</scope>
</reference>
<dbReference type="EnsemblPlants" id="AET3Gv21056400.1">
    <property type="protein sequence ID" value="AET3Gv21056400.1"/>
    <property type="gene ID" value="AET3Gv21056400"/>
</dbReference>
<organism evidence="1 2">
    <name type="scientific">Aegilops tauschii subsp. strangulata</name>
    <name type="common">Goatgrass</name>
    <dbReference type="NCBI Taxonomy" id="200361"/>
    <lineage>
        <taxon>Eukaryota</taxon>
        <taxon>Viridiplantae</taxon>
        <taxon>Streptophyta</taxon>
        <taxon>Embryophyta</taxon>
        <taxon>Tracheophyta</taxon>
        <taxon>Spermatophyta</taxon>
        <taxon>Magnoliopsida</taxon>
        <taxon>Liliopsida</taxon>
        <taxon>Poales</taxon>
        <taxon>Poaceae</taxon>
        <taxon>BOP clade</taxon>
        <taxon>Pooideae</taxon>
        <taxon>Triticodae</taxon>
        <taxon>Triticeae</taxon>
        <taxon>Triticinae</taxon>
        <taxon>Aegilops</taxon>
    </lineage>
</organism>
<reference evidence="2" key="2">
    <citation type="journal article" date="2017" name="Nat. Plants">
        <title>The Aegilops tauschii genome reveals multiple impacts of transposons.</title>
        <authorList>
            <person name="Zhao G."/>
            <person name="Zou C."/>
            <person name="Li K."/>
            <person name="Wang K."/>
            <person name="Li T."/>
            <person name="Gao L."/>
            <person name="Zhang X."/>
            <person name="Wang H."/>
            <person name="Yang Z."/>
            <person name="Liu X."/>
            <person name="Jiang W."/>
            <person name="Mao L."/>
            <person name="Kong X."/>
            <person name="Jiao Y."/>
            <person name="Jia J."/>
        </authorList>
    </citation>
    <scope>NUCLEOTIDE SEQUENCE [LARGE SCALE GENOMIC DNA]</scope>
    <source>
        <strain evidence="2">cv. AL8/78</strain>
    </source>
</reference>
<proteinExistence type="predicted"/>
<accession>A0A453GK12</accession>
<dbReference type="Proteomes" id="UP000015105">
    <property type="component" value="Chromosome 3D"/>
</dbReference>
<reference evidence="1" key="5">
    <citation type="journal article" date="2021" name="G3 (Bethesda)">
        <title>Aegilops tauschii genome assembly Aet v5.0 features greater sequence contiguity and improved annotation.</title>
        <authorList>
            <person name="Wang L."/>
            <person name="Zhu T."/>
            <person name="Rodriguez J.C."/>
            <person name="Deal K.R."/>
            <person name="Dubcovsky J."/>
            <person name="McGuire P.E."/>
            <person name="Lux T."/>
            <person name="Spannagl M."/>
            <person name="Mayer K.F.X."/>
            <person name="Baldrich P."/>
            <person name="Meyers B.C."/>
            <person name="Huo N."/>
            <person name="Gu Y.Q."/>
            <person name="Zhou H."/>
            <person name="Devos K.M."/>
            <person name="Bennetzen J.L."/>
            <person name="Unver T."/>
            <person name="Budak H."/>
            <person name="Gulick P.J."/>
            <person name="Galiba G."/>
            <person name="Kalapos B."/>
            <person name="Nelson D.R."/>
            <person name="Li P."/>
            <person name="You F.M."/>
            <person name="Luo M.C."/>
            <person name="Dvorak J."/>
        </authorList>
    </citation>
    <scope>NUCLEOTIDE SEQUENCE [LARGE SCALE GENOMIC DNA]</scope>
    <source>
        <strain evidence="1">cv. AL8/78</strain>
    </source>
</reference>
<dbReference type="AlphaFoldDB" id="A0A453GK12"/>
<reference evidence="1" key="3">
    <citation type="journal article" date="2017" name="Nature">
        <title>Genome sequence of the progenitor of the wheat D genome Aegilops tauschii.</title>
        <authorList>
            <person name="Luo M.C."/>
            <person name="Gu Y.Q."/>
            <person name="Puiu D."/>
            <person name="Wang H."/>
            <person name="Twardziok S.O."/>
            <person name="Deal K.R."/>
            <person name="Huo N."/>
            <person name="Zhu T."/>
            <person name="Wang L."/>
            <person name="Wang Y."/>
            <person name="McGuire P.E."/>
            <person name="Liu S."/>
            <person name="Long H."/>
            <person name="Ramasamy R.K."/>
            <person name="Rodriguez J.C."/>
            <person name="Van S.L."/>
            <person name="Yuan L."/>
            <person name="Wang Z."/>
            <person name="Xia Z."/>
            <person name="Xiao L."/>
            <person name="Anderson O.D."/>
            <person name="Ouyang S."/>
            <person name="Liang Y."/>
            <person name="Zimin A.V."/>
            <person name="Pertea G."/>
            <person name="Qi P."/>
            <person name="Bennetzen J.L."/>
            <person name="Dai X."/>
            <person name="Dawson M.W."/>
            <person name="Muller H.G."/>
            <person name="Kugler K."/>
            <person name="Rivarola-Duarte L."/>
            <person name="Spannagl M."/>
            <person name="Mayer K.F.X."/>
            <person name="Lu F.H."/>
            <person name="Bevan M.W."/>
            <person name="Leroy P."/>
            <person name="Li P."/>
            <person name="You F.M."/>
            <person name="Sun Q."/>
            <person name="Liu Z."/>
            <person name="Lyons E."/>
            <person name="Wicker T."/>
            <person name="Salzberg S.L."/>
            <person name="Devos K.M."/>
            <person name="Dvorak J."/>
        </authorList>
    </citation>
    <scope>NUCLEOTIDE SEQUENCE [LARGE SCALE GENOMIC DNA]</scope>
    <source>
        <strain evidence="1">cv. AL8/78</strain>
    </source>
</reference>
<evidence type="ECO:0008006" key="3">
    <source>
        <dbReference type="Google" id="ProtNLM"/>
    </source>
</evidence>
<sequence>MLKVFDTTAESFRQMRALLLSYPAHLFEMNGMLSMSIFNEETNRTINIWMSHDYDNEVWALKYQVELPVADLTVQFGKFVEYWNLVVASRDGVCSCWSNLASGYFRLISMAS</sequence>
<keyword evidence="2" id="KW-1185">Reference proteome</keyword>
<name>A0A453GK12_AEGTS</name>
<protein>
    <recommendedName>
        <fullName evidence="3">F-box associated domain-containing protein</fullName>
    </recommendedName>
</protein>
<reference evidence="2" key="1">
    <citation type="journal article" date="2014" name="Science">
        <title>Ancient hybridizations among the ancestral genomes of bread wheat.</title>
        <authorList>
            <consortium name="International Wheat Genome Sequencing Consortium,"/>
            <person name="Marcussen T."/>
            <person name="Sandve S.R."/>
            <person name="Heier L."/>
            <person name="Spannagl M."/>
            <person name="Pfeifer M."/>
            <person name="Jakobsen K.S."/>
            <person name="Wulff B.B."/>
            <person name="Steuernagel B."/>
            <person name="Mayer K.F."/>
            <person name="Olsen O.A."/>
        </authorList>
    </citation>
    <scope>NUCLEOTIDE SEQUENCE [LARGE SCALE GENOMIC DNA]</scope>
    <source>
        <strain evidence="2">cv. AL8/78</strain>
    </source>
</reference>